<dbReference type="PROSITE" id="PS51686">
    <property type="entry name" value="SAM_MT_RSMB_NOP"/>
    <property type="match status" value="1"/>
</dbReference>
<evidence type="ECO:0000256" key="6">
    <source>
        <dbReference type="ARBA" id="ARBA00022552"/>
    </source>
</evidence>
<comment type="similarity">
    <text evidence="3">Belongs to the class I-like SAM-binding methyltransferase superfamily. RsmB/NOP family.</text>
</comment>
<evidence type="ECO:0000256" key="12">
    <source>
        <dbReference type="ARBA" id="ARBA00031088"/>
    </source>
</evidence>
<evidence type="ECO:0000256" key="5">
    <source>
        <dbReference type="ARBA" id="ARBA00022490"/>
    </source>
</evidence>
<keyword evidence="10" id="KW-0694">RNA-binding</keyword>
<feature type="domain" description="SAM-dependent MTase RsmB/NOP-type" evidence="15">
    <location>
        <begin position="232"/>
        <end position="501"/>
    </location>
</feature>
<feature type="compositionally biased region" description="Gly residues" evidence="14">
    <location>
        <begin position="38"/>
        <end position="60"/>
    </location>
</feature>
<comment type="subcellular location">
    <subcellularLocation>
        <location evidence="2">Cytoplasm</location>
    </subcellularLocation>
</comment>
<dbReference type="InterPro" id="IPR029063">
    <property type="entry name" value="SAM-dependent_MTases_sf"/>
</dbReference>
<dbReference type="InterPro" id="IPR023267">
    <property type="entry name" value="RCMT"/>
</dbReference>
<feature type="region of interest" description="Disordered" evidence="14">
    <location>
        <begin position="1"/>
        <end position="69"/>
    </location>
</feature>
<keyword evidence="6" id="KW-0698">rRNA processing</keyword>
<evidence type="ECO:0000313" key="16">
    <source>
        <dbReference type="EMBL" id="CAB4780822.1"/>
    </source>
</evidence>
<dbReference type="Pfam" id="PF01189">
    <property type="entry name" value="Methyltr_RsmB-F"/>
    <property type="match status" value="1"/>
</dbReference>
<evidence type="ECO:0000256" key="3">
    <source>
        <dbReference type="ARBA" id="ARBA00007494"/>
    </source>
</evidence>
<sequence>MVDRDDSQSADSQSRRSQGKRGGYGGGGSADGSRGRDGSSGQGGGRGSSRGSSASGGGARGNQKKAPERNARDLALEAMLRVENGAFSHVLMPSMLRTSTLAPIDRAQVTNLVYSTLRGRGRVDYLLSKVLDRPLDAIEQPVVAGLRLGVQELLNGVAPHAAVGETVESIGRRRPMAKGFANGVLRSVSRLGPEWPWPEGDSDAAVAIRTSHPEWLVARLRADLGHDLAAKVLDANDTVPGVTLRLNPRFSTLDELIGDLEDSGVTVERGRLMPNALVVSGTGDPRTLPAVSEGRATPQDEASQAVAAAIGAQPGERIFDICSAPGGKTTAIAEAMGDSGFILAGDRYAGRVRLVMDGAERLGLVSIHTFVGDARDVPIAPASFDRVLLDAPCSGLGVLRRRAEARWRISPDDPEVLGKLQQEMLLEASRLVKPGGLLAYSVCTLSSDETIGVDKWAQSALPRFEAQPIPASPWIAHGRGALLTPDAAGTDGMYLLLLKAPE</sequence>
<evidence type="ECO:0000256" key="2">
    <source>
        <dbReference type="ARBA" id="ARBA00004496"/>
    </source>
</evidence>
<dbReference type="PRINTS" id="PR02008">
    <property type="entry name" value="RCMTFAMILY"/>
</dbReference>
<dbReference type="Gene3D" id="3.40.50.150">
    <property type="entry name" value="Vaccinia Virus protein VP39"/>
    <property type="match status" value="1"/>
</dbReference>
<accession>A0A6J6W6T8</accession>
<proteinExistence type="inferred from homology"/>
<comment type="function">
    <text evidence="1">Specifically methylates the cytosine at position 967 (m5C967) of 16S rRNA.</text>
</comment>
<dbReference type="GO" id="GO:0005737">
    <property type="term" value="C:cytoplasm"/>
    <property type="evidence" value="ECO:0007669"/>
    <property type="project" value="UniProtKB-SubCell"/>
</dbReference>
<evidence type="ECO:0000256" key="10">
    <source>
        <dbReference type="ARBA" id="ARBA00022884"/>
    </source>
</evidence>
<dbReference type="Pfam" id="PF01029">
    <property type="entry name" value="NusB"/>
    <property type="match status" value="1"/>
</dbReference>
<dbReference type="EC" id="2.1.1.176" evidence="4"/>
<dbReference type="SUPFAM" id="SSF53335">
    <property type="entry name" value="S-adenosyl-L-methionine-dependent methyltransferases"/>
    <property type="match status" value="1"/>
</dbReference>
<evidence type="ECO:0000256" key="4">
    <source>
        <dbReference type="ARBA" id="ARBA00012140"/>
    </source>
</evidence>
<dbReference type="InterPro" id="IPR001678">
    <property type="entry name" value="MeTrfase_RsmB-F_NOP2_dom"/>
</dbReference>
<dbReference type="GO" id="GO:0008649">
    <property type="term" value="F:rRNA methyltransferase activity"/>
    <property type="evidence" value="ECO:0007669"/>
    <property type="project" value="InterPro"/>
</dbReference>
<evidence type="ECO:0000256" key="1">
    <source>
        <dbReference type="ARBA" id="ARBA00002724"/>
    </source>
</evidence>
<protein>
    <recommendedName>
        <fullName evidence="4">16S rRNA (cytosine(967)-C(5))-methyltransferase</fullName>
        <ecNumber evidence="4">2.1.1.176</ecNumber>
    </recommendedName>
    <alternativeName>
        <fullName evidence="11">16S rRNA m5C967 methyltransferase</fullName>
    </alternativeName>
    <alternativeName>
        <fullName evidence="12">rRNA (cytosine-C(5)-)-methyltransferase RsmB</fullName>
    </alternativeName>
</protein>
<keyword evidence="7" id="KW-0489">Methyltransferase</keyword>
<evidence type="ECO:0000256" key="7">
    <source>
        <dbReference type="ARBA" id="ARBA00022603"/>
    </source>
</evidence>
<gene>
    <name evidence="16" type="ORF">UFOPK2925_00846</name>
</gene>
<dbReference type="Gene3D" id="1.10.940.10">
    <property type="entry name" value="NusB-like"/>
    <property type="match status" value="1"/>
</dbReference>
<keyword evidence="8" id="KW-0808">Transferase</keyword>
<reference evidence="16" key="1">
    <citation type="submission" date="2020-05" db="EMBL/GenBank/DDBJ databases">
        <authorList>
            <person name="Chiriac C."/>
            <person name="Salcher M."/>
            <person name="Ghai R."/>
            <person name="Kavagutti S V."/>
        </authorList>
    </citation>
    <scope>NUCLEOTIDE SEQUENCE</scope>
</reference>
<evidence type="ECO:0000256" key="11">
    <source>
        <dbReference type="ARBA" id="ARBA00030399"/>
    </source>
</evidence>
<dbReference type="InterPro" id="IPR004573">
    <property type="entry name" value="rRNA_ssu_MeTfrase_B"/>
</dbReference>
<evidence type="ECO:0000256" key="14">
    <source>
        <dbReference type="SAM" id="MobiDB-lite"/>
    </source>
</evidence>
<evidence type="ECO:0000256" key="13">
    <source>
        <dbReference type="ARBA" id="ARBA00047283"/>
    </source>
</evidence>
<dbReference type="SUPFAM" id="SSF48013">
    <property type="entry name" value="NusB-like"/>
    <property type="match status" value="1"/>
</dbReference>
<dbReference type="CDD" id="cd02440">
    <property type="entry name" value="AdoMet_MTases"/>
    <property type="match status" value="1"/>
</dbReference>
<dbReference type="InterPro" id="IPR054728">
    <property type="entry name" value="RsmB-like_ferredoxin"/>
</dbReference>
<dbReference type="PANTHER" id="PTHR22807">
    <property type="entry name" value="NOP2 YEAST -RELATED NOL1/NOP2/FMU SUN DOMAIN-CONTAINING"/>
    <property type="match status" value="1"/>
</dbReference>
<comment type="catalytic activity">
    <reaction evidence="13">
        <text>cytidine(967) in 16S rRNA + S-adenosyl-L-methionine = 5-methylcytidine(967) in 16S rRNA + S-adenosyl-L-homocysteine + H(+)</text>
        <dbReference type="Rhea" id="RHEA:42748"/>
        <dbReference type="Rhea" id="RHEA-COMP:10219"/>
        <dbReference type="Rhea" id="RHEA-COMP:10220"/>
        <dbReference type="ChEBI" id="CHEBI:15378"/>
        <dbReference type="ChEBI" id="CHEBI:57856"/>
        <dbReference type="ChEBI" id="CHEBI:59789"/>
        <dbReference type="ChEBI" id="CHEBI:74483"/>
        <dbReference type="ChEBI" id="CHEBI:82748"/>
        <dbReference type="EC" id="2.1.1.176"/>
    </reaction>
</comment>
<dbReference type="InterPro" id="IPR035926">
    <property type="entry name" value="NusB-like_sf"/>
</dbReference>
<feature type="compositionally biased region" description="Gly residues" evidence="14">
    <location>
        <begin position="20"/>
        <end position="30"/>
    </location>
</feature>
<dbReference type="GO" id="GO:0006355">
    <property type="term" value="P:regulation of DNA-templated transcription"/>
    <property type="evidence" value="ECO:0007669"/>
    <property type="project" value="InterPro"/>
</dbReference>
<dbReference type="EMBL" id="CAEZZU010000117">
    <property type="protein sequence ID" value="CAB4780822.1"/>
    <property type="molecule type" value="Genomic_DNA"/>
</dbReference>
<dbReference type="AlphaFoldDB" id="A0A6J6W6T8"/>
<evidence type="ECO:0000256" key="9">
    <source>
        <dbReference type="ARBA" id="ARBA00022691"/>
    </source>
</evidence>
<evidence type="ECO:0000256" key="8">
    <source>
        <dbReference type="ARBA" id="ARBA00022679"/>
    </source>
</evidence>
<dbReference type="GO" id="GO:0003723">
    <property type="term" value="F:RNA binding"/>
    <property type="evidence" value="ECO:0007669"/>
    <property type="project" value="UniProtKB-KW"/>
</dbReference>
<dbReference type="PANTHER" id="PTHR22807:SF53">
    <property type="entry name" value="RIBOSOMAL RNA SMALL SUBUNIT METHYLTRANSFERASE B-RELATED"/>
    <property type="match status" value="1"/>
</dbReference>
<keyword evidence="5" id="KW-0963">Cytoplasm</keyword>
<organism evidence="16">
    <name type="scientific">freshwater metagenome</name>
    <dbReference type="NCBI Taxonomy" id="449393"/>
    <lineage>
        <taxon>unclassified sequences</taxon>
        <taxon>metagenomes</taxon>
        <taxon>ecological metagenomes</taxon>
    </lineage>
</organism>
<dbReference type="InterPro" id="IPR006027">
    <property type="entry name" value="NusB_RsmB_TIM44"/>
</dbReference>
<evidence type="ECO:0000259" key="15">
    <source>
        <dbReference type="PROSITE" id="PS51686"/>
    </source>
</evidence>
<keyword evidence="9" id="KW-0949">S-adenosyl-L-methionine</keyword>
<dbReference type="InterPro" id="IPR018314">
    <property type="entry name" value="RsmB/NOL1/NOP2-like_CS"/>
</dbReference>
<name>A0A6J6W6T8_9ZZZZ</name>
<dbReference type="NCBIfam" id="TIGR00563">
    <property type="entry name" value="rsmB"/>
    <property type="match status" value="1"/>
</dbReference>
<dbReference type="InterPro" id="IPR049560">
    <property type="entry name" value="MeTrfase_RsmB-F_NOP2_cat"/>
</dbReference>
<dbReference type="Pfam" id="PF22458">
    <property type="entry name" value="RsmF-B_ferredox"/>
    <property type="match status" value="1"/>
</dbReference>
<dbReference type="PROSITE" id="PS01153">
    <property type="entry name" value="NOL1_NOP2_SUN"/>
    <property type="match status" value="1"/>
</dbReference>